<accession>A0A0F7CI89</accession>
<dbReference type="InterPro" id="IPR036390">
    <property type="entry name" value="WH_DNA-bd_sf"/>
</dbReference>
<dbReference type="PANTHER" id="PTHR33164">
    <property type="entry name" value="TRANSCRIPTIONAL REGULATOR, MARR FAMILY"/>
    <property type="match status" value="1"/>
</dbReference>
<sequence>MRRVQLMDDHCHTAEVYRSFFSVARQLKRLAHQSAAEAGLTVHQLDILRLIRTVPGLTQKEVTERLRMPKSRVSLHIDALVEKEFAVREISPQDRRETLLHLTPAGGALCEQYDREDLSRKALAGALRQFSHDEIERLLTMHERLLNEL</sequence>
<evidence type="ECO:0000259" key="2">
    <source>
        <dbReference type="PROSITE" id="PS50995"/>
    </source>
</evidence>
<reference evidence="3 4" key="1">
    <citation type="submission" date="2015-03" db="EMBL/GenBank/DDBJ databases">
        <authorList>
            <person name="Abdul Halim M."/>
        </authorList>
    </citation>
    <scope>NUCLEOTIDE SEQUENCE [LARGE SCALE GENOMIC DNA]</scope>
    <source>
        <strain evidence="3 4">ATCC 35681</strain>
    </source>
</reference>
<dbReference type="Pfam" id="PF12802">
    <property type="entry name" value="MarR_2"/>
    <property type="match status" value="1"/>
</dbReference>
<dbReference type="EMBL" id="CP011114">
    <property type="protein sequence ID" value="AKG34390.1"/>
    <property type="molecule type" value="Genomic_DNA"/>
</dbReference>
<dbReference type="AlphaFoldDB" id="A0A0F7CI89"/>
<dbReference type="HOGENOM" id="CLU_083287_27_7_9"/>
<dbReference type="InterPro" id="IPR036388">
    <property type="entry name" value="WH-like_DNA-bd_sf"/>
</dbReference>
<keyword evidence="1" id="KW-0238">DNA-binding</keyword>
<dbReference type="SUPFAM" id="SSF46785">
    <property type="entry name" value="Winged helix' DNA-binding domain"/>
    <property type="match status" value="1"/>
</dbReference>
<protein>
    <recommendedName>
        <fullName evidence="2">HTH marR-type domain-containing protein</fullName>
    </recommendedName>
</protein>
<organism evidence="3 4">
    <name type="scientific">Paenibacillus durus ATCC 35681</name>
    <dbReference type="NCBI Taxonomy" id="1333534"/>
    <lineage>
        <taxon>Bacteria</taxon>
        <taxon>Bacillati</taxon>
        <taxon>Bacillota</taxon>
        <taxon>Bacilli</taxon>
        <taxon>Bacillales</taxon>
        <taxon>Paenibacillaceae</taxon>
        <taxon>Paenibacillus</taxon>
    </lineage>
</organism>
<evidence type="ECO:0000256" key="1">
    <source>
        <dbReference type="ARBA" id="ARBA00023125"/>
    </source>
</evidence>
<name>A0A0F7CI89_PAEDU</name>
<dbReference type="PANTHER" id="PTHR33164:SF57">
    <property type="entry name" value="MARR-FAMILY TRANSCRIPTIONAL REGULATOR"/>
    <property type="match status" value="1"/>
</dbReference>
<dbReference type="PROSITE" id="PS50995">
    <property type="entry name" value="HTH_MARR_2"/>
    <property type="match status" value="1"/>
</dbReference>
<feature type="domain" description="HTH marR-type" evidence="2">
    <location>
        <begin position="13"/>
        <end position="147"/>
    </location>
</feature>
<evidence type="ECO:0000313" key="4">
    <source>
        <dbReference type="Proteomes" id="UP000034189"/>
    </source>
</evidence>
<dbReference type="InterPro" id="IPR039422">
    <property type="entry name" value="MarR/SlyA-like"/>
</dbReference>
<reference evidence="3 4" key="2">
    <citation type="journal article" date="2016" name="Genome Announc.">
        <title>Genome Sequence of a Gram-Positive Diazotroph, Paenibacillus durus Type Strain ATCC 35681.</title>
        <authorList>
            <person name="Halim M.A."/>
            <person name="Rahman A.Y."/>
            <person name="Sim K.S."/>
            <person name="Yam H.C."/>
            <person name="Rahim A.A."/>
            <person name="Ghazali A.H."/>
            <person name="Najimudin N."/>
        </authorList>
    </citation>
    <scope>NUCLEOTIDE SEQUENCE [LARGE SCALE GENOMIC DNA]</scope>
    <source>
        <strain evidence="3 4">ATCC 35681</strain>
    </source>
</reference>
<proteinExistence type="predicted"/>
<dbReference type="GO" id="GO:0006950">
    <property type="term" value="P:response to stress"/>
    <property type="evidence" value="ECO:0007669"/>
    <property type="project" value="TreeGrafter"/>
</dbReference>
<dbReference type="Proteomes" id="UP000034189">
    <property type="component" value="Chromosome"/>
</dbReference>
<dbReference type="PATRIC" id="fig|1333534.5.peg.1582"/>
<dbReference type="Gene3D" id="1.10.10.10">
    <property type="entry name" value="Winged helix-like DNA-binding domain superfamily/Winged helix DNA-binding domain"/>
    <property type="match status" value="1"/>
</dbReference>
<dbReference type="SMART" id="SM00347">
    <property type="entry name" value="HTH_MARR"/>
    <property type="match status" value="1"/>
</dbReference>
<dbReference type="InterPro" id="IPR000835">
    <property type="entry name" value="HTH_MarR-typ"/>
</dbReference>
<dbReference type="PRINTS" id="PR00598">
    <property type="entry name" value="HTHMARR"/>
</dbReference>
<dbReference type="GO" id="GO:0003700">
    <property type="term" value="F:DNA-binding transcription factor activity"/>
    <property type="evidence" value="ECO:0007669"/>
    <property type="project" value="InterPro"/>
</dbReference>
<evidence type="ECO:0000313" key="3">
    <source>
        <dbReference type="EMBL" id="AKG34390.1"/>
    </source>
</evidence>
<dbReference type="GO" id="GO:0003677">
    <property type="term" value="F:DNA binding"/>
    <property type="evidence" value="ECO:0007669"/>
    <property type="project" value="UniProtKB-KW"/>
</dbReference>
<gene>
    <name evidence="3" type="ORF">VK70_07215</name>
</gene>